<evidence type="ECO:0000256" key="1">
    <source>
        <dbReference type="SAM" id="SignalP"/>
    </source>
</evidence>
<keyword evidence="1" id="KW-0732">Signal</keyword>
<dbReference type="Proteomes" id="UP000419017">
    <property type="component" value="Unassembled WGS sequence"/>
</dbReference>
<organism evidence="2 3">
    <name type="scientific">Oceanivirga miroungae</name>
    <dbReference type="NCBI Taxonomy" id="1130046"/>
    <lineage>
        <taxon>Bacteria</taxon>
        <taxon>Fusobacteriati</taxon>
        <taxon>Fusobacteriota</taxon>
        <taxon>Fusobacteriia</taxon>
        <taxon>Fusobacteriales</taxon>
        <taxon>Leptotrichiaceae</taxon>
        <taxon>Oceanivirga</taxon>
    </lineage>
</organism>
<name>A0A6I8M6E0_9FUSO</name>
<dbReference type="EMBL" id="CABWIB010000001">
    <property type="protein sequence ID" value="VWL84932.1"/>
    <property type="molecule type" value="Genomic_DNA"/>
</dbReference>
<feature type="chain" id="PRO_5026173969" evidence="1">
    <location>
        <begin position="19"/>
        <end position="65"/>
    </location>
</feature>
<reference evidence="2 3" key="1">
    <citation type="submission" date="2019-10" db="EMBL/GenBank/DDBJ databases">
        <authorList>
            <person name="Blom J."/>
        </authorList>
    </citation>
    <scope>NUCLEOTIDE SEQUENCE [LARGE SCALE GENOMIC DNA]</scope>
    <source>
        <strain evidence="2 3">ES3154-GLU</strain>
    </source>
</reference>
<feature type="signal peptide" evidence="1">
    <location>
        <begin position="1"/>
        <end position="18"/>
    </location>
</feature>
<evidence type="ECO:0000313" key="3">
    <source>
        <dbReference type="Proteomes" id="UP000419017"/>
    </source>
</evidence>
<gene>
    <name evidence="2" type="ORF">OMES3154_00205</name>
</gene>
<sequence>MKKFLVSMLLIASTIGLAANPKYIESKLYDYDTPTIYSQRNEDITKVIPEYKKLVKKIKLDLIIF</sequence>
<evidence type="ECO:0000313" key="2">
    <source>
        <dbReference type="EMBL" id="VWL84932.1"/>
    </source>
</evidence>
<dbReference type="RefSeq" id="WP_156682981.1">
    <property type="nucleotide sequence ID" value="NZ_CABWIB010000001.1"/>
</dbReference>
<dbReference type="AlphaFoldDB" id="A0A6I8M6E0"/>
<keyword evidence="3" id="KW-1185">Reference proteome</keyword>
<protein>
    <submittedName>
        <fullName evidence="2">Uncharacterized protein</fullName>
    </submittedName>
</protein>
<proteinExistence type="predicted"/>
<accession>A0A6I8M6E0</accession>